<dbReference type="Pfam" id="PF13354">
    <property type="entry name" value="Beta-lactamase2"/>
    <property type="match status" value="1"/>
</dbReference>
<dbReference type="GO" id="GO:0008800">
    <property type="term" value="F:beta-lactamase activity"/>
    <property type="evidence" value="ECO:0007669"/>
    <property type="project" value="InterPro"/>
</dbReference>
<dbReference type="GO" id="GO:0030655">
    <property type="term" value="P:beta-lactam antibiotic catabolic process"/>
    <property type="evidence" value="ECO:0007669"/>
    <property type="project" value="InterPro"/>
</dbReference>
<dbReference type="RefSeq" id="WP_106326501.1">
    <property type="nucleotide sequence ID" value="NZ_BOMO01000063.1"/>
</dbReference>
<accession>A0A2T0K219</accession>
<evidence type="ECO:0000313" key="3">
    <source>
        <dbReference type="Proteomes" id="UP000239415"/>
    </source>
</evidence>
<reference evidence="2 3" key="1">
    <citation type="submission" date="2018-03" db="EMBL/GenBank/DDBJ databases">
        <title>Genomic Encyclopedia of Archaeal and Bacterial Type Strains, Phase II (KMG-II): from individual species to whole genera.</title>
        <authorList>
            <person name="Goeker M."/>
        </authorList>
    </citation>
    <scope>NUCLEOTIDE SEQUENCE [LARGE SCALE GENOMIC DNA]</scope>
    <source>
        <strain evidence="2 3">DSM 43146</strain>
    </source>
</reference>
<feature type="domain" description="Beta-lactamase class A catalytic" evidence="1">
    <location>
        <begin position="145"/>
        <end position="244"/>
    </location>
</feature>
<dbReference type="InterPro" id="IPR000871">
    <property type="entry name" value="Beta-lactam_class-A"/>
</dbReference>
<evidence type="ECO:0000259" key="1">
    <source>
        <dbReference type="Pfam" id="PF13354"/>
    </source>
</evidence>
<dbReference type="InterPro" id="IPR045155">
    <property type="entry name" value="Beta-lactam_cat"/>
</dbReference>
<dbReference type="PANTHER" id="PTHR35333">
    <property type="entry name" value="BETA-LACTAMASE"/>
    <property type="match status" value="1"/>
</dbReference>
<dbReference type="OrthoDB" id="3524371at2"/>
<name>A0A2T0K219_9ACTN</name>
<protein>
    <submittedName>
        <fullName evidence="2">Beta-lactamase class A</fullName>
    </submittedName>
</protein>
<dbReference type="SUPFAM" id="SSF56601">
    <property type="entry name" value="beta-lactamase/transpeptidase-like"/>
    <property type="match status" value="1"/>
</dbReference>
<comment type="caution">
    <text evidence="2">The sequence shown here is derived from an EMBL/GenBank/DDBJ whole genome shotgun (WGS) entry which is preliminary data.</text>
</comment>
<dbReference type="EMBL" id="PVMZ01000018">
    <property type="protein sequence ID" value="PRX16857.1"/>
    <property type="molecule type" value="Genomic_DNA"/>
</dbReference>
<proteinExistence type="predicted"/>
<gene>
    <name evidence="2" type="ORF">CLV67_118188</name>
</gene>
<dbReference type="GO" id="GO:0046677">
    <property type="term" value="P:response to antibiotic"/>
    <property type="evidence" value="ECO:0007669"/>
    <property type="project" value="InterPro"/>
</dbReference>
<sequence>MRSIRVWMLVAALTVTVAGGGLVVAGTSSDAPKPAWAAPSSSVVAAAVAVPPATPASSAPALSLGASALGASDQAKRISQLNAALKSVKGEFSVAVYDRKTGLRYVHRGSVKFDTASIVKVQVLACMLLKAQDAGRGPTSAEMKLAGPMIRLSDNNATTSLYNRIGGRNAVTKCNKRLGLTQTVVNARWGLTKTTAADQIRLLEELVDTKGPLSASSRKTAFTLMNTVNKAQDWGVPVVTRTGEIFTVKNGWDTRTADGGLWAVNTIGRITSKNGRVDVSIAVLTRRNKNMTTGVKLTERIAKLTRQHLRY</sequence>
<evidence type="ECO:0000313" key="2">
    <source>
        <dbReference type="EMBL" id="PRX16857.1"/>
    </source>
</evidence>
<dbReference type="PANTHER" id="PTHR35333:SF3">
    <property type="entry name" value="BETA-LACTAMASE-TYPE TRANSPEPTIDASE FOLD CONTAINING PROTEIN"/>
    <property type="match status" value="1"/>
</dbReference>
<dbReference type="Gene3D" id="3.40.710.10">
    <property type="entry name" value="DD-peptidase/beta-lactamase superfamily"/>
    <property type="match status" value="1"/>
</dbReference>
<organism evidence="2 3">
    <name type="scientific">Actinoplanes italicus</name>
    <dbReference type="NCBI Taxonomy" id="113567"/>
    <lineage>
        <taxon>Bacteria</taxon>
        <taxon>Bacillati</taxon>
        <taxon>Actinomycetota</taxon>
        <taxon>Actinomycetes</taxon>
        <taxon>Micromonosporales</taxon>
        <taxon>Micromonosporaceae</taxon>
        <taxon>Actinoplanes</taxon>
    </lineage>
</organism>
<keyword evidence="3" id="KW-1185">Reference proteome</keyword>
<dbReference type="Proteomes" id="UP000239415">
    <property type="component" value="Unassembled WGS sequence"/>
</dbReference>
<dbReference type="InterPro" id="IPR012338">
    <property type="entry name" value="Beta-lactam/transpept-like"/>
</dbReference>
<dbReference type="AlphaFoldDB" id="A0A2T0K219"/>